<dbReference type="PANTHER" id="PTHR18901:SF38">
    <property type="entry name" value="PSEUDOURIDINE-5'-PHOSPHATASE"/>
    <property type="match status" value="1"/>
</dbReference>
<dbReference type="SFLD" id="SFLDS00003">
    <property type="entry name" value="Haloacid_Dehalogenase"/>
    <property type="match status" value="1"/>
</dbReference>
<evidence type="ECO:0000313" key="2">
    <source>
        <dbReference type="Proteomes" id="UP001165120"/>
    </source>
</evidence>
<dbReference type="SUPFAM" id="SSF56784">
    <property type="entry name" value="HAD-like"/>
    <property type="match status" value="1"/>
</dbReference>
<dbReference type="Proteomes" id="UP001165120">
    <property type="component" value="Unassembled WGS sequence"/>
</dbReference>
<reference evidence="1" key="1">
    <citation type="submission" date="2023-04" db="EMBL/GenBank/DDBJ databases">
        <title>Candida boidinii NBRC 10035.</title>
        <authorList>
            <person name="Ichikawa N."/>
            <person name="Sato H."/>
            <person name="Tonouchi N."/>
        </authorList>
    </citation>
    <scope>NUCLEOTIDE SEQUENCE</scope>
    <source>
        <strain evidence="1">NBRC 10035</strain>
    </source>
</reference>
<dbReference type="InterPro" id="IPR023198">
    <property type="entry name" value="PGP-like_dom2"/>
</dbReference>
<name>A0A9W6SXD4_CANBO</name>
<sequence length="254" mass="28366">MTITIPTKVRACLFDMDGLLVNSEDVYTISFSEVLESFGKGRLTWDVKMKLQGLPGLKACEKVISEYGLQGVTTPEEVYKLTSDRQLQLWPKVQFLPGAKELINYLHDKKIPIALATSSNLDKYNLKTKNLQDKGFELFDEYVRGDDERIPAGRGKPFPDIWLIALKGLNDTLVKEGKIDTDNLIKIEECLVFEDGIPGVIAGKSAGAFVIWVPDVNALKLLSKNEVDELCGEDNQFVEILPSLTDFDKSSYGL</sequence>
<dbReference type="PANTHER" id="PTHR18901">
    <property type="entry name" value="2-DEOXYGLUCOSE-6-PHOSPHATE PHOSPHATASE 2"/>
    <property type="match status" value="1"/>
</dbReference>
<dbReference type="Gene3D" id="1.10.150.240">
    <property type="entry name" value="Putative phosphatase, domain 2"/>
    <property type="match status" value="1"/>
</dbReference>
<keyword evidence="2" id="KW-1185">Reference proteome</keyword>
<gene>
    <name evidence="1" type="ORF">Cboi02_000030300</name>
</gene>
<organism evidence="1 2">
    <name type="scientific">Candida boidinii</name>
    <name type="common">Yeast</name>
    <dbReference type="NCBI Taxonomy" id="5477"/>
    <lineage>
        <taxon>Eukaryota</taxon>
        <taxon>Fungi</taxon>
        <taxon>Dikarya</taxon>
        <taxon>Ascomycota</taxon>
        <taxon>Saccharomycotina</taxon>
        <taxon>Pichiomycetes</taxon>
        <taxon>Pichiales</taxon>
        <taxon>Pichiaceae</taxon>
        <taxon>Ogataea</taxon>
        <taxon>Ogataea/Candida clade</taxon>
    </lineage>
</organism>
<dbReference type="EMBL" id="BSXN01000054">
    <property type="protein sequence ID" value="GME66863.1"/>
    <property type="molecule type" value="Genomic_DNA"/>
</dbReference>
<proteinExistence type="predicted"/>
<dbReference type="InterPro" id="IPR036412">
    <property type="entry name" value="HAD-like_sf"/>
</dbReference>
<dbReference type="AlphaFoldDB" id="A0A9W6SXD4"/>
<dbReference type="Pfam" id="PF00702">
    <property type="entry name" value="Hydrolase"/>
    <property type="match status" value="1"/>
</dbReference>
<protein>
    <submittedName>
        <fullName evidence="1">Unnamed protein product</fullName>
    </submittedName>
</protein>
<dbReference type="SFLD" id="SFLDG01129">
    <property type="entry name" value="C1.5:_HAD__Beta-PGM__Phosphata"/>
    <property type="match status" value="1"/>
</dbReference>
<evidence type="ECO:0000313" key="1">
    <source>
        <dbReference type="EMBL" id="GME66863.1"/>
    </source>
</evidence>
<dbReference type="Gene3D" id="3.40.50.1000">
    <property type="entry name" value="HAD superfamily/HAD-like"/>
    <property type="match status" value="1"/>
</dbReference>
<comment type="caution">
    <text evidence="1">The sequence shown here is derived from an EMBL/GenBank/DDBJ whole genome shotgun (WGS) entry which is preliminary data.</text>
</comment>
<dbReference type="GO" id="GO:0016791">
    <property type="term" value="F:phosphatase activity"/>
    <property type="evidence" value="ECO:0007669"/>
    <property type="project" value="TreeGrafter"/>
</dbReference>
<dbReference type="InterPro" id="IPR023214">
    <property type="entry name" value="HAD_sf"/>
</dbReference>
<accession>A0A9W6SXD4</accession>